<feature type="transmembrane region" description="Helical" evidence="1">
    <location>
        <begin position="45"/>
        <end position="66"/>
    </location>
</feature>
<organism evidence="2 3">
    <name type="scientific">Candidatus Faecenecus gallistercoris</name>
    <dbReference type="NCBI Taxonomy" id="2840793"/>
    <lineage>
        <taxon>Bacteria</taxon>
        <taxon>Bacillati</taxon>
        <taxon>Bacillota</taxon>
        <taxon>Bacillota incertae sedis</taxon>
        <taxon>Candidatus Faecenecus</taxon>
    </lineage>
</organism>
<accession>A0A9D0Z0B7</accession>
<evidence type="ECO:0000313" key="2">
    <source>
        <dbReference type="EMBL" id="HIQ64711.1"/>
    </source>
</evidence>
<sequence>MIRNLWSSVVLFVLGELLSWVPSFFGSGSSIGNTVGSSFGEFTDGLLLGLSVGMKVVAILLIVITISKLSKQSSEKE</sequence>
<reference evidence="2" key="2">
    <citation type="journal article" date="2021" name="PeerJ">
        <title>Extensive microbial diversity within the chicken gut microbiome revealed by metagenomics and culture.</title>
        <authorList>
            <person name="Gilroy R."/>
            <person name="Ravi A."/>
            <person name="Getino M."/>
            <person name="Pursley I."/>
            <person name="Horton D.L."/>
            <person name="Alikhan N.F."/>
            <person name="Baker D."/>
            <person name="Gharbi K."/>
            <person name="Hall N."/>
            <person name="Watson M."/>
            <person name="Adriaenssens E.M."/>
            <person name="Foster-Nyarko E."/>
            <person name="Jarju S."/>
            <person name="Secka A."/>
            <person name="Antonio M."/>
            <person name="Oren A."/>
            <person name="Chaudhuri R.R."/>
            <person name="La Ragione R."/>
            <person name="Hildebrand F."/>
            <person name="Pallen M.J."/>
        </authorList>
    </citation>
    <scope>NUCLEOTIDE SEQUENCE</scope>
    <source>
        <strain evidence="2">CHK165-10780</strain>
    </source>
</reference>
<dbReference type="AlphaFoldDB" id="A0A9D0Z0B7"/>
<keyword evidence="1" id="KW-0472">Membrane</keyword>
<gene>
    <name evidence="2" type="ORF">IAC85_03130</name>
</gene>
<evidence type="ECO:0000313" key="3">
    <source>
        <dbReference type="Proteomes" id="UP000886725"/>
    </source>
</evidence>
<comment type="caution">
    <text evidence="2">The sequence shown here is derived from an EMBL/GenBank/DDBJ whole genome shotgun (WGS) entry which is preliminary data.</text>
</comment>
<keyword evidence="1" id="KW-1133">Transmembrane helix</keyword>
<keyword evidence="1" id="KW-0812">Transmembrane</keyword>
<proteinExistence type="predicted"/>
<reference evidence="2" key="1">
    <citation type="submission" date="2020-10" db="EMBL/GenBank/DDBJ databases">
        <authorList>
            <person name="Gilroy R."/>
        </authorList>
    </citation>
    <scope>NUCLEOTIDE SEQUENCE</scope>
    <source>
        <strain evidence="2">CHK165-10780</strain>
    </source>
</reference>
<evidence type="ECO:0000256" key="1">
    <source>
        <dbReference type="SAM" id="Phobius"/>
    </source>
</evidence>
<protein>
    <submittedName>
        <fullName evidence="2">Uncharacterized protein</fullName>
    </submittedName>
</protein>
<dbReference type="EMBL" id="DVFU01000062">
    <property type="protein sequence ID" value="HIQ64711.1"/>
    <property type="molecule type" value="Genomic_DNA"/>
</dbReference>
<dbReference type="Proteomes" id="UP000886725">
    <property type="component" value="Unassembled WGS sequence"/>
</dbReference>
<name>A0A9D0Z0B7_9FIRM</name>
<feature type="transmembrane region" description="Helical" evidence="1">
    <location>
        <begin position="5"/>
        <end position="25"/>
    </location>
</feature>